<evidence type="ECO:0000259" key="1">
    <source>
        <dbReference type="PROSITE" id="PS50805"/>
    </source>
</evidence>
<dbReference type="Ensembl" id="ENSGEVT00005028395.1">
    <property type="protein sequence ID" value="ENSGEVP00005026981.1"/>
    <property type="gene ID" value="ENSGEVG00005019136.1"/>
</dbReference>
<dbReference type="InterPro" id="IPR001909">
    <property type="entry name" value="KRAB"/>
</dbReference>
<reference evidence="2" key="1">
    <citation type="submission" date="2025-08" db="UniProtKB">
        <authorList>
            <consortium name="Ensembl"/>
        </authorList>
    </citation>
    <scope>IDENTIFICATION</scope>
</reference>
<dbReference type="PROSITE" id="PS50805">
    <property type="entry name" value="KRAB"/>
    <property type="match status" value="1"/>
</dbReference>
<evidence type="ECO:0000313" key="3">
    <source>
        <dbReference type="Proteomes" id="UP000694390"/>
    </source>
</evidence>
<feature type="domain" description="KRAB" evidence="1">
    <location>
        <begin position="1"/>
        <end position="50"/>
    </location>
</feature>
<dbReference type="GO" id="GO:0006355">
    <property type="term" value="P:regulation of DNA-templated transcription"/>
    <property type="evidence" value="ECO:0007669"/>
    <property type="project" value="InterPro"/>
</dbReference>
<organism evidence="2 3">
    <name type="scientific">Gopherus evgoodei</name>
    <name type="common">Goodes thornscrub tortoise</name>
    <dbReference type="NCBI Taxonomy" id="1825980"/>
    <lineage>
        <taxon>Eukaryota</taxon>
        <taxon>Metazoa</taxon>
        <taxon>Chordata</taxon>
        <taxon>Craniata</taxon>
        <taxon>Vertebrata</taxon>
        <taxon>Euteleostomi</taxon>
        <taxon>Archelosauria</taxon>
        <taxon>Testudinata</taxon>
        <taxon>Testudines</taxon>
        <taxon>Cryptodira</taxon>
        <taxon>Durocryptodira</taxon>
        <taxon>Testudinoidea</taxon>
        <taxon>Testudinidae</taxon>
        <taxon>Gopherus</taxon>
    </lineage>
</organism>
<sequence>DLVMWLTLGSEEHFVYVTGFPVSKPDVISQLEQGEEPWVSDLQGSEGKQTLKSPCRGLSVHYCCQQGSYPQGNYSSWLPVDSMMVWLIWLGPVMVLLV</sequence>
<evidence type="ECO:0000313" key="2">
    <source>
        <dbReference type="Ensembl" id="ENSGEVP00005026981.1"/>
    </source>
</evidence>
<reference evidence="2" key="2">
    <citation type="submission" date="2025-09" db="UniProtKB">
        <authorList>
            <consortium name="Ensembl"/>
        </authorList>
    </citation>
    <scope>IDENTIFICATION</scope>
</reference>
<dbReference type="AlphaFoldDB" id="A0A8C5F1K2"/>
<name>A0A8C5F1K2_9SAUR</name>
<keyword evidence="3" id="KW-1185">Reference proteome</keyword>
<proteinExistence type="predicted"/>
<protein>
    <recommendedName>
        <fullName evidence="1">KRAB domain-containing protein</fullName>
    </recommendedName>
</protein>
<accession>A0A8C5F1K2</accession>
<dbReference type="GeneTree" id="ENSGT01000000215090"/>
<dbReference type="OrthoDB" id="9892686at2759"/>
<dbReference type="Proteomes" id="UP000694390">
    <property type="component" value="Unassembled WGS sequence"/>
</dbReference>